<evidence type="ECO:0000256" key="1">
    <source>
        <dbReference type="SAM" id="Phobius"/>
    </source>
</evidence>
<gene>
    <name evidence="2" type="ORF">EVOR1521_LOCUS25348</name>
</gene>
<sequence length="279" mass="31207">MSRLSGKMNGGRAGTAGHTVWEWVRGIVSSDDTLLVATSAGPAYVMTVLSVFSWQWLTLSTASCPTPRLEKVELFLRRYDLCSFFGGLSAAPPPTGWRKRKDLDVYDQLMYMRNRRSRFFNYFFSVARDDMTYWVNRSVPWFLAFRLMLIWCPLDLAMIFRSLLSPFLGSTIAAQQQWFGASVSSMVLGDATVGALGLGSGAFVYTVLGLLPFSDALDTLLFYGILGFLISVAGLLGFLFVITSQQRKYYKDFEPSEVVGPCPDHDKCPCLSVAFFQKD</sequence>
<keyword evidence="3" id="KW-1185">Reference proteome</keyword>
<organism evidence="2 3">
    <name type="scientific">Effrenium voratum</name>
    <dbReference type="NCBI Taxonomy" id="2562239"/>
    <lineage>
        <taxon>Eukaryota</taxon>
        <taxon>Sar</taxon>
        <taxon>Alveolata</taxon>
        <taxon>Dinophyceae</taxon>
        <taxon>Suessiales</taxon>
        <taxon>Symbiodiniaceae</taxon>
        <taxon>Effrenium</taxon>
    </lineage>
</organism>
<feature type="transmembrane region" description="Helical" evidence="1">
    <location>
        <begin position="185"/>
        <end position="208"/>
    </location>
</feature>
<feature type="transmembrane region" description="Helical" evidence="1">
    <location>
        <begin position="220"/>
        <end position="242"/>
    </location>
</feature>
<comment type="caution">
    <text evidence="2">The sequence shown here is derived from an EMBL/GenBank/DDBJ whole genome shotgun (WGS) entry which is preliminary data.</text>
</comment>
<dbReference type="AlphaFoldDB" id="A0AA36JB40"/>
<keyword evidence="1" id="KW-0812">Transmembrane</keyword>
<keyword evidence="1" id="KW-0472">Membrane</keyword>
<feature type="transmembrane region" description="Helical" evidence="1">
    <location>
        <begin position="141"/>
        <end position="164"/>
    </location>
</feature>
<proteinExistence type="predicted"/>
<reference evidence="2" key="1">
    <citation type="submission" date="2023-08" db="EMBL/GenBank/DDBJ databases">
        <authorList>
            <person name="Chen Y."/>
            <person name="Shah S."/>
            <person name="Dougan E. K."/>
            <person name="Thang M."/>
            <person name="Chan C."/>
        </authorList>
    </citation>
    <scope>NUCLEOTIDE SEQUENCE</scope>
</reference>
<dbReference type="EMBL" id="CAUJNA010003452">
    <property type="protein sequence ID" value="CAJ1402461.1"/>
    <property type="molecule type" value="Genomic_DNA"/>
</dbReference>
<evidence type="ECO:0000313" key="3">
    <source>
        <dbReference type="Proteomes" id="UP001178507"/>
    </source>
</evidence>
<accession>A0AA36JB40</accession>
<protein>
    <submittedName>
        <fullName evidence="2">Uncharacterized protein</fullName>
    </submittedName>
</protein>
<evidence type="ECO:0000313" key="2">
    <source>
        <dbReference type="EMBL" id="CAJ1402461.1"/>
    </source>
</evidence>
<keyword evidence="1" id="KW-1133">Transmembrane helix</keyword>
<name>A0AA36JB40_9DINO</name>
<dbReference type="Proteomes" id="UP001178507">
    <property type="component" value="Unassembled WGS sequence"/>
</dbReference>